<gene>
    <name evidence="2" type="ORF">C1702_05350</name>
    <name evidence="3" type="ORF">EV676_101667</name>
</gene>
<sequence>MRTPVAIAPALALSAALAAGVANAQPAVTLVQDLQNVVSLDASASVEVPKDQLSITLRATREGPEAKAVQDGLKQAIDAALAEARKHAPPGQMDVRTGNFSLYPRYNQQGRITGWQGTAELVLEGRDMPLIAQTAGRLNTVSVANITQSLSREARERHASEVAGQAIARYRAKAQEYAEKFGFAGYVLREVNVSTSDSGSLPQPMMMRAKAAAEDAAVPVEAGKATVTVTVSGSVILR</sequence>
<dbReference type="PANTHER" id="PTHR34387">
    <property type="entry name" value="SLR1258 PROTEIN"/>
    <property type="match status" value="1"/>
</dbReference>
<dbReference type="Gene3D" id="3.30.110.170">
    <property type="entry name" value="Protein of unknown function (DUF541), domain 1"/>
    <property type="match status" value="1"/>
</dbReference>
<dbReference type="AlphaFoldDB" id="A0A2S5T6L4"/>
<dbReference type="EMBL" id="SLXF01000001">
    <property type="protein sequence ID" value="TCP10082.1"/>
    <property type="molecule type" value="Genomic_DNA"/>
</dbReference>
<dbReference type="OrthoDB" id="7062395at2"/>
<proteinExistence type="predicted"/>
<keyword evidence="4" id="KW-1185">Reference proteome</keyword>
<dbReference type="Pfam" id="PF04402">
    <property type="entry name" value="SIMPL"/>
    <property type="match status" value="1"/>
</dbReference>
<feature type="signal peptide" evidence="1">
    <location>
        <begin position="1"/>
        <end position="24"/>
    </location>
</feature>
<evidence type="ECO:0000313" key="2">
    <source>
        <dbReference type="EMBL" id="PPE70572.1"/>
    </source>
</evidence>
<protein>
    <submittedName>
        <fullName evidence="2">SIMPL domain-containing protein</fullName>
    </submittedName>
    <submittedName>
        <fullName evidence="3">Secreted protein</fullName>
    </submittedName>
</protein>
<dbReference type="InterPro" id="IPR007497">
    <property type="entry name" value="SIMPL/DUF541"/>
</dbReference>
<dbReference type="EMBL" id="PSNY01000005">
    <property type="protein sequence ID" value="PPE70572.1"/>
    <property type="molecule type" value="Genomic_DNA"/>
</dbReference>
<dbReference type="RefSeq" id="WP_104356827.1">
    <property type="nucleotide sequence ID" value="NZ_CP064338.1"/>
</dbReference>
<accession>A0A2S5T6L4</accession>
<dbReference type="PANTHER" id="PTHR34387:SF1">
    <property type="entry name" value="PERIPLASMIC IMMUNOGENIC PROTEIN"/>
    <property type="match status" value="1"/>
</dbReference>
<organism evidence="2 4">
    <name type="scientific">Caldimonas thermodepolymerans</name>
    <dbReference type="NCBI Taxonomy" id="215580"/>
    <lineage>
        <taxon>Bacteria</taxon>
        <taxon>Pseudomonadati</taxon>
        <taxon>Pseudomonadota</taxon>
        <taxon>Betaproteobacteria</taxon>
        <taxon>Burkholderiales</taxon>
        <taxon>Sphaerotilaceae</taxon>
        <taxon>Caldimonas</taxon>
    </lineage>
</organism>
<dbReference type="Proteomes" id="UP000239406">
    <property type="component" value="Unassembled WGS sequence"/>
</dbReference>
<evidence type="ECO:0000256" key="1">
    <source>
        <dbReference type="SAM" id="SignalP"/>
    </source>
</evidence>
<dbReference type="Proteomes" id="UP000294772">
    <property type="component" value="Unassembled WGS sequence"/>
</dbReference>
<reference evidence="2 4" key="1">
    <citation type="submission" date="2018-02" db="EMBL/GenBank/DDBJ databases">
        <title>Reclassifiation of [Polyangium] brachysporum DSM 7029 as Guopingzhaonella breviflexa gen. nov., sp. nov., a member of the family Comamonadaceae.</title>
        <authorList>
            <person name="Tang B."/>
        </authorList>
    </citation>
    <scope>NUCLEOTIDE SEQUENCE [LARGE SCALE GENOMIC DNA]</scope>
    <source>
        <strain evidence="2 4">DSM 15344</strain>
    </source>
</reference>
<evidence type="ECO:0000313" key="5">
    <source>
        <dbReference type="Proteomes" id="UP000294772"/>
    </source>
</evidence>
<evidence type="ECO:0000313" key="3">
    <source>
        <dbReference type="EMBL" id="TCP10082.1"/>
    </source>
</evidence>
<name>A0A2S5T6L4_9BURK</name>
<dbReference type="GO" id="GO:0006974">
    <property type="term" value="P:DNA damage response"/>
    <property type="evidence" value="ECO:0007669"/>
    <property type="project" value="TreeGrafter"/>
</dbReference>
<keyword evidence="1" id="KW-0732">Signal</keyword>
<feature type="chain" id="PRO_5040584337" evidence="1">
    <location>
        <begin position="25"/>
        <end position="238"/>
    </location>
</feature>
<evidence type="ECO:0000313" key="4">
    <source>
        <dbReference type="Proteomes" id="UP000239406"/>
    </source>
</evidence>
<reference evidence="3 5" key="2">
    <citation type="submission" date="2019-03" db="EMBL/GenBank/DDBJ databases">
        <title>Genomic Encyclopedia of Type Strains, Phase IV (KMG-IV): sequencing the most valuable type-strain genomes for metagenomic binning, comparative biology and taxonomic classification.</title>
        <authorList>
            <person name="Goeker M."/>
        </authorList>
    </citation>
    <scope>NUCLEOTIDE SEQUENCE [LARGE SCALE GENOMIC DNA]</scope>
    <source>
        <strain evidence="3 5">DSM 15264</strain>
    </source>
</reference>
<dbReference type="InterPro" id="IPR052022">
    <property type="entry name" value="26kDa_periplasmic_antigen"/>
</dbReference>
<dbReference type="Gene3D" id="3.30.70.2970">
    <property type="entry name" value="Protein of unknown function (DUF541), domain 2"/>
    <property type="match status" value="1"/>
</dbReference>
<comment type="caution">
    <text evidence="2">The sequence shown here is derived from an EMBL/GenBank/DDBJ whole genome shotgun (WGS) entry which is preliminary data.</text>
</comment>